<keyword evidence="13 15" id="KW-0472">Membrane</keyword>
<keyword evidence="12" id="KW-0496">Mitochondrion</keyword>
<evidence type="ECO:0000256" key="5">
    <source>
        <dbReference type="ARBA" id="ARBA00022692"/>
    </source>
</evidence>
<dbReference type="SMART" id="SM00184">
    <property type="entry name" value="RING"/>
    <property type="match status" value="1"/>
</dbReference>
<dbReference type="InterPro" id="IPR013083">
    <property type="entry name" value="Znf_RING/FYVE/PHD"/>
</dbReference>
<sequence length="388" mass="43651">MDKVRFETPFSSLLSEEMGQGTFCSCIRYPQDLHQSSQEGFELNPLEKQGQMQQQLLQGQTHRGTPHRLSAPAATSINAPLYDINSKLEELIQSIPDKKLHYVALRGTVKAIGSPIKSLNSSNVSGVVQKLSIKEHVMTRSTAGFWSEQERTIQEVYNCVPFVLQSSSGGTKIEIVDALAADILDLDTIADRYEPSALGVMDHVWGFFTGVRQRGLQSTEELLREGTFLTGIGELTSTSTGGTTDGLKLQPPLDGTPFYLTTLPISSLIRRIDDQRRTYRVLTVIFGGVGLVLLGMMTRRWWRERKRLRVAEQAKRQLEQTRKERRRRVRETDLPEYQLCVVCRQNPREMIMLPCGHVCLCEDCSEGILDLCPVCRTKITNKTAAYLA</sequence>
<comment type="subcellular location">
    <subcellularLocation>
        <location evidence="2">Mitochondrion outer membrane</location>
        <topology evidence="2">Multi-pass membrane protein</topology>
    </subcellularLocation>
</comment>
<evidence type="ECO:0000313" key="17">
    <source>
        <dbReference type="EMBL" id="CAD7392590.1"/>
    </source>
</evidence>
<evidence type="ECO:0000256" key="1">
    <source>
        <dbReference type="ARBA" id="ARBA00000900"/>
    </source>
</evidence>
<feature type="domain" description="RING-type" evidence="16">
    <location>
        <begin position="340"/>
        <end position="376"/>
    </location>
</feature>
<evidence type="ECO:0000256" key="6">
    <source>
        <dbReference type="ARBA" id="ARBA00022723"/>
    </source>
</evidence>
<dbReference type="SUPFAM" id="SSF57850">
    <property type="entry name" value="RING/U-box"/>
    <property type="match status" value="1"/>
</dbReference>
<evidence type="ECO:0000259" key="16">
    <source>
        <dbReference type="PROSITE" id="PS50089"/>
    </source>
</evidence>
<evidence type="ECO:0000256" key="10">
    <source>
        <dbReference type="ARBA" id="ARBA00022833"/>
    </source>
</evidence>
<evidence type="ECO:0000256" key="8">
    <source>
        <dbReference type="ARBA" id="ARBA00022786"/>
    </source>
</evidence>
<evidence type="ECO:0000256" key="3">
    <source>
        <dbReference type="ARBA" id="ARBA00012483"/>
    </source>
</evidence>
<evidence type="ECO:0000256" key="4">
    <source>
        <dbReference type="ARBA" id="ARBA00022679"/>
    </source>
</evidence>
<dbReference type="AlphaFoldDB" id="A0A7R9GPE8"/>
<evidence type="ECO:0000256" key="14">
    <source>
        <dbReference type="PROSITE-ProRule" id="PRU00175"/>
    </source>
</evidence>
<dbReference type="CDD" id="cd16649">
    <property type="entry name" value="mRING-HC-C3HC5_CGRF1-like"/>
    <property type="match status" value="1"/>
</dbReference>
<dbReference type="Pfam" id="PF13920">
    <property type="entry name" value="zf-C3HC4_3"/>
    <property type="match status" value="1"/>
</dbReference>
<dbReference type="Gene3D" id="3.30.40.10">
    <property type="entry name" value="Zinc/RING finger domain, C3HC4 (zinc finger)"/>
    <property type="match status" value="1"/>
</dbReference>
<keyword evidence="4" id="KW-0808">Transferase</keyword>
<dbReference type="Pfam" id="PF12483">
    <property type="entry name" value="GIDE"/>
    <property type="match status" value="1"/>
</dbReference>
<keyword evidence="9" id="KW-1000">Mitochondrion outer membrane</keyword>
<keyword evidence="7 14" id="KW-0863">Zinc-finger</keyword>
<keyword evidence="6" id="KW-0479">Metal-binding</keyword>
<keyword evidence="5 15" id="KW-0812">Transmembrane</keyword>
<dbReference type="PANTHER" id="PTHR12183">
    <property type="entry name" value="MITOCHONDRIAL UBIQUITIN LIGASE ACTIVATOR OF NFKB 1"/>
    <property type="match status" value="1"/>
</dbReference>
<dbReference type="PANTHER" id="PTHR12183:SF32">
    <property type="entry name" value="MITOCHONDRIAL E3 UBIQUITIN PROTEIN LIGASE 1"/>
    <property type="match status" value="1"/>
</dbReference>
<reference evidence="17" key="1">
    <citation type="submission" date="2020-11" db="EMBL/GenBank/DDBJ databases">
        <authorList>
            <person name="Tran Van P."/>
        </authorList>
    </citation>
    <scope>NUCLEOTIDE SEQUENCE</scope>
</reference>
<dbReference type="GO" id="GO:0016567">
    <property type="term" value="P:protein ubiquitination"/>
    <property type="evidence" value="ECO:0007669"/>
    <property type="project" value="InterPro"/>
</dbReference>
<evidence type="ECO:0000256" key="11">
    <source>
        <dbReference type="ARBA" id="ARBA00022989"/>
    </source>
</evidence>
<evidence type="ECO:0000256" key="9">
    <source>
        <dbReference type="ARBA" id="ARBA00022787"/>
    </source>
</evidence>
<dbReference type="InterPro" id="IPR022170">
    <property type="entry name" value="MUL1-like"/>
</dbReference>
<evidence type="ECO:0000256" key="2">
    <source>
        <dbReference type="ARBA" id="ARBA00004374"/>
    </source>
</evidence>
<accession>A0A7R9GPE8</accession>
<name>A0A7R9GPE8_TIMCR</name>
<dbReference type="PROSITE" id="PS50089">
    <property type="entry name" value="ZF_RING_2"/>
    <property type="match status" value="1"/>
</dbReference>
<dbReference type="InterPro" id="IPR051652">
    <property type="entry name" value="MDM2_MDM4_MUL1"/>
</dbReference>
<evidence type="ECO:0000256" key="7">
    <source>
        <dbReference type="ARBA" id="ARBA00022771"/>
    </source>
</evidence>
<feature type="transmembrane region" description="Helical" evidence="15">
    <location>
        <begin position="279"/>
        <end position="297"/>
    </location>
</feature>
<dbReference type="GO" id="GO:0005741">
    <property type="term" value="C:mitochondrial outer membrane"/>
    <property type="evidence" value="ECO:0007669"/>
    <property type="project" value="UniProtKB-SubCell"/>
</dbReference>
<protein>
    <recommendedName>
        <fullName evidence="3">RING-type E3 ubiquitin transferase</fullName>
        <ecNumber evidence="3">2.3.2.27</ecNumber>
    </recommendedName>
</protein>
<dbReference type="EC" id="2.3.2.27" evidence="3"/>
<keyword evidence="11 15" id="KW-1133">Transmembrane helix</keyword>
<dbReference type="InterPro" id="IPR001841">
    <property type="entry name" value="Znf_RING"/>
</dbReference>
<dbReference type="GO" id="GO:0008270">
    <property type="term" value="F:zinc ion binding"/>
    <property type="evidence" value="ECO:0007669"/>
    <property type="project" value="UniProtKB-KW"/>
</dbReference>
<evidence type="ECO:0000256" key="15">
    <source>
        <dbReference type="SAM" id="Phobius"/>
    </source>
</evidence>
<dbReference type="GO" id="GO:0061630">
    <property type="term" value="F:ubiquitin protein ligase activity"/>
    <property type="evidence" value="ECO:0007669"/>
    <property type="project" value="UniProtKB-EC"/>
</dbReference>
<evidence type="ECO:0000256" key="12">
    <source>
        <dbReference type="ARBA" id="ARBA00023128"/>
    </source>
</evidence>
<proteinExistence type="predicted"/>
<keyword evidence="8" id="KW-0833">Ubl conjugation pathway</keyword>
<dbReference type="EMBL" id="OC316561">
    <property type="protein sequence ID" value="CAD7392590.1"/>
    <property type="molecule type" value="Genomic_DNA"/>
</dbReference>
<keyword evidence="10" id="KW-0862">Zinc</keyword>
<organism evidence="17">
    <name type="scientific">Timema cristinae</name>
    <name type="common">Walking stick</name>
    <dbReference type="NCBI Taxonomy" id="61476"/>
    <lineage>
        <taxon>Eukaryota</taxon>
        <taxon>Metazoa</taxon>
        <taxon>Ecdysozoa</taxon>
        <taxon>Arthropoda</taxon>
        <taxon>Hexapoda</taxon>
        <taxon>Insecta</taxon>
        <taxon>Pterygota</taxon>
        <taxon>Neoptera</taxon>
        <taxon>Polyneoptera</taxon>
        <taxon>Phasmatodea</taxon>
        <taxon>Timematodea</taxon>
        <taxon>Timematoidea</taxon>
        <taxon>Timematidae</taxon>
        <taxon>Timema</taxon>
    </lineage>
</organism>
<evidence type="ECO:0000256" key="13">
    <source>
        <dbReference type="ARBA" id="ARBA00023136"/>
    </source>
</evidence>
<gene>
    <name evidence="17" type="ORF">TCEB3V08_LOCUS604</name>
</gene>
<comment type="catalytic activity">
    <reaction evidence="1">
        <text>S-ubiquitinyl-[E2 ubiquitin-conjugating enzyme]-L-cysteine + [acceptor protein]-L-lysine = [E2 ubiquitin-conjugating enzyme]-L-cysteine + N(6)-ubiquitinyl-[acceptor protein]-L-lysine.</text>
        <dbReference type="EC" id="2.3.2.27"/>
    </reaction>
</comment>